<dbReference type="GO" id="GO:0006487">
    <property type="term" value="P:protein N-linked glycosylation"/>
    <property type="evidence" value="ECO:0007669"/>
    <property type="project" value="TreeGrafter"/>
</dbReference>
<protein>
    <submittedName>
        <fullName evidence="4">Glycosyltransferase involved in cell wall biosynthesis</fullName>
    </submittedName>
</protein>
<keyword evidence="1" id="KW-0472">Membrane</keyword>
<keyword evidence="5" id="KW-1185">Reference proteome</keyword>
<keyword evidence="4" id="KW-0808">Transferase</keyword>
<dbReference type="SUPFAM" id="SSF53448">
    <property type="entry name" value="Nucleotide-diphospho-sugar transferases"/>
    <property type="match status" value="1"/>
</dbReference>
<keyword evidence="1" id="KW-1133">Transmembrane helix</keyword>
<feature type="domain" description="DUF2062" evidence="3">
    <location>
        <begin position="262"/>
        <end position="386"/>
    </location>
</feature>
<feature type="transmembrane region" description="Helical" evidence="1">
    <location>
        <begin position="271"/>
        <end position="289"/>
    </location>
</feature>
<dbReference type="PANTHER" id="PTHR10859">
    <property type="entry name" value="GLYCOSYL TRANSFERASE"/>
    <property type="match status" value="1"/>
</dbReference>
<dbReference type="Pfam" id="PF00535">
    <property type="entry name" value="Glycos_transf_2"/>
    <property type="match status" value="1"/>
</dbReference>
<feature type="transmembrane region" description="Helical" evidence="1">
    <location>
        <begin position="355"/>
        <end position="384"/>
    </location>
</feature>
<evidence type="ECO:0000313" key="4">
    <source>
        <dbReference type="EMBL" id="TCN62881.1"/>
    </source>
</evidence>
<dbReference type="Proteomes" id="UP000294830">
    <property type="component" value="Unassembled WGS sequence"/>
</dbReference>
<keyword evidence="1" id="KW-0812">Transmembrane</keyword>
<dbReference type="Gene3D" id="3.90.550.10">
    <property type="entry name" value="Spore Coat Polysaccharide Biosynthesis Protein SpsA, Chain A"/>
    <property type="match status" value="1"/>
</dbReference>
<dbReference type="OrthoDB" id="9810303at2"/>
<feature type="transmembrane region" description="Helical" evidence="1">
    <location>
        <begin position="310"/>
        <end position="335"/>
    </location>
</feature>
<dbReference type="CDD" id="cd04179">
    <property type="entry name" value="DPM_DPG-synthase_like"/>
    <property type="match status" value="1"/>
</dbReference>
<proteinExistence type="predicted"/>
<accession>A0A4R2E524</accession>
<dbReference type="InterPro" id="IPR001173">
    <property type="entry name" value="Glyco_trans_2-like"/>
</dbReference>
<dbReference type="InterPro" id="IPR029044">
    <property type="entry name" value="Nucleotide-diphossugar_trans"/>
</dbReference>
<organism evidence="4 5">
    <name type="scientific">Acetobacteroides hydrogenigenes</name>
    <dbReference type="NCBI Taxonomy" id="979970"/>
    <lineage>
        <taxon>Bacteria</taxon>
        <taxon>Pseudomonadati</taxon>
        <taxon>Bacteroidota</taxon>
        <taxon>Bacteroidia</taxon>
        <taxon>Bacteroidales</taxon>
        <taxon>Rikenellaceae</taxon>
        <taxon>Acetobacteroides</taxon>
    </lineage>
</organism>
<sequence>MIDCKDRLKALGVVVVIPTYNNHATLLGVIDDAACYSNDIIVVNDGSTDGTADILADKQGITLISYAENRGKGHALKVGLRKAAELGYRYAITIDSDGQHYPDDIPSFIDQIEKTPDAFIVGARNLTADNMPGKNTFANKFSNFWFKVETGITMQDTQSGYRLYPLNKIAGMKFFTPRYEFELEIIVRCAWKRIPVINIPVKVFYPSVEERVSHFRPLRDFTRISILNTFLVTIALLYYYPISFFRALTKENIKRFTRDHITHSKESNLKITFSVGIGIFFGIVPLWGWQMISAGITAHLLRLNKVIAVAVSNISIPPMIPFILYGSMAMGGLALNKPTLLPLSSINIESISGCMFQYIVGSILLAVVASVIFSSITFIMLNFFRRNPL</sequence>
<feature type="transmembrane region" description="Helical" evidence="1">
    <location>
        <begin position="221"/>
        <end position="240"/>
    </location>
</feature>
<evidence type="ECO:0000256" key="1">
    <source>
        <dbReference type="SAM" id="Phobius"/>
    </source>
</evidence>
<evidence type="ECO:0000259" key="2">
    <source>
        <dbReference type="Pfam" id="PF00535"/>
    </source>
</evidence>
<reference evidence="4 5" key="1">
    <citation type="submission" date="2019-03" db="EMBL/GenBank/DDBJ databases">
        <title>Genomic Encyclopedia of Archaeal and Bacterial Type Strains, Phase II (KMG-II): from individual species to whole genera.</title>
        <authorList>
            <person name="Goeker M."/>
        </authorList>
    </citation>
    <scope>NUCLEOTIDE SEQUENCE [LARGE SCALE GENOMIC DNA]</scope>
    <source>
        <strain evidence="4 5">RL-C</strain>
    </source>
</reference>
<dbReference type="PANTHER" id="PTHR10859:SF91">
    <property type="entry name" value="DOLICHYL-PHOSPHATE BETA-GLUCOSYLTRANSFERASE"/>
    <property type="match status" value="1"/>
</dbReference>
<feature type="domain" description="Glycosyltransferase 2-like" evidence="2">
    <location>
        <begin position="15"/>
        <end position="129"/>
    </location>
</feature>
<name>A0A4R2E524_9BACT</name>
<dbReference type="EMBL" id="SLWB01000017">
    <property type="protein sequence ID" value="TCN62881.1"/>
    <property type="molecule type" value="Genomic_DNA"/>
</dbReference>
<dbReference type="RefSeq" id="WP_131840289.1">
    <property type="nucleotide sequence ID" value="NZ_SLWB01000017.1"/>
</dbReference>
<comment type="caution">
    <text evidence="4">The sequence shown here is derived from an EMBL/GenBank/DDBJ whole genome shotgun (WGS) entry which is preliminary data.</text>
</comment>
<gene>
    <name evidence="4" type="ORF">CLV25_11716</name>
</gene>
<dbReference type="InterPro" id="IPR018639">
    <property type="entry name" value="DUF2062"/>
</dbReference>
<dbReference type="Pfam" id="PF09835">
    <property type="entry name" value="DUF2062"/>
    <property type="match status" value="1"/>
</dbReference>
<evidence type="ECO:0000259" key="3">
    <source>
        <dbReference type="Pfam" id="PF09835"/>
    </source>
</evidence>
<dbReference type="AlphaFoldDB" id="A0A4R2E524"/>
<dbReference type="GO" id="GO:0016740">
    <property type="term" value="F:transferase activity"/>
    <property type="evidence" value="ECO:0007669"/>
    <property type="project" value="UniProtKB-KW"/>
</dbReference>
<evidence type="ECO:0000313" key="5">
    <source>
        <dbReference type="Proteomes" id="UP000294830"/>
    </source>
</evidence>